<reference evidence="1" key="1">
    <citation type="submission" date="2018-05" db="EMBL/GenBank/DDBJ databases">
        <authorList>
            <person name="Lanie J.A."/>
            <person name="Ng W.-L."/>
            <person name="Kazmierczak K.M."/>
            <person name="Andrzejewski T.M."/>
            <person name="Davidsen T.M."/>
            <person name="Wayne K.J."/>
            <person name="Tettelin H."/>
            <person name="Glass J.I."/>
            <person name="Rusch D."/>
            <person name="Podicherti R."/>
            <person name="Tsui H.-C.T."/>
            <person name="Winkler M.E."/>
        </authorList>
    </citation>
    <scope>NUCLEOTIDE SEQUENCE</scope>
</reference>
<name>A0A381NSI8_9ZZZZ</name>
<gene>
    <name evidence="1" type="ORF">METZ01_LOCUS9287</name>
</gene>
<proteinExistence type="predicted"/>
<protein>
    <submittedName>
        <fullName evidence="1">Uncharacterized protein</fullName>
    </submittedName>
</protein>
<evidence type="ECO:0000313" key="1">
    <source>
        <dbReference type="EMBL" id="SUZ56433.1"/>
    </source>
</evidence>
<organism evidence="1">
    <name type="scientific">marine metagenome</name>
    <dbReference type="NCBI Taxonomy" id="408172"/>
    <lineage>
        <taxon>unclassified sequences</taxon>
        <taxon>metagenomes</taxon>
        <taxon>ecological metagenomes</taxon>
    </lineage>
</organism>
<accession>A0A381NSI8</accession>
<sequence length="28" mass="3470">MKDKNAAYNFFYLELDFLLRDKQKQSSR</sequence>
<dbReference type="EMBL" id="UINC01000500">
    <property type="protein sequence ID" value="SUZ56433.1"/>
    <property type="molecule type" value="Genomic_DNA"/>
</dbReference>
<dbReference type="AlphaFoldDB" id="A0A381NSI8"/>